<sequence>MSSPSVEELVAGFQELCTDNKQVAKALMKLGKVKPEAVMVLSADIPYEFEPPLDYITDVEERQRLFTKIRPVLPDTIQMNSTVLAVFMVYPLTEMRSLCDSLTDEPTSSADLGRYGSSRLLLYGGLENAHKAIKGCKTVRILPSSHHSLISQVTVLAKTATRTASPSIALENAAQKRKRSPEAQPETPSPRRKKVLLSFEEQPASKSRELSRQKSPSVSPKLPENTGMLPVSPATRSRNAVKRAKERDGNLCILTGTDDPEAAHIFPFSAGKADGTKYRISQLATMWGDEKATAWKQRFLDPRVTESPKNLLCLNRQLHFYWGTSRLALKPIRSLDPCTIKVQLHWLRPSATNPMAVSEGSFDDISSLCGGENDFQSWGQPPVAHRKSGLPLQTGQIFTIRAEDPEDLPSFELLEMQWDLLRIAAMSGAAEPTDESSGEDEDEDGDEYGGNYLLSNVPDSDVDELDLNRTEAFESDTA</sequence>
<gene>
    <name evidence="3" type="ORF">SEPCBS119000_005731</name>
</gene>
<proteinExistence type="predicted"/>
<name>A0ABP0DZ44_9PEZI</name>
<accession>A0ABP0DZ44</accession>
<evidence type="ECO:0000313" key="3">
    <source>
        <dbReference type="EMBL" id="CAK7273579.1"/>
    </source>
</evidence>
<dbReference type="Pfam" id="PF13391">
    <property type="entry name" value="HNH_2"/>
    <property type="match status" value="1"/>
</dbReference>
<dbReference type="Proteomes" id="UP001642502">
    <property type="component" value="Unassembled WGS sequence"/>
</dbReference>
<feature type="region of interest" description="Disordered" evidence="1">
    <location>
        <begin position="167"/>
        <end position="245"/>
    </location>
</feature>
<reference evidence="3 4" key="1">
    <citation type="submission" date="2024-01" db="EMBL/GenBank/DDBJ databases">
        <authorList>
            <person name="Allen C."/>
            <person name="Tagirdzhanova G."/>
        </authorList>
    </citation>
    <scope>NUCLEOTIDE SEQUENCE [LARGE SCALE GENOMIC DNA]</scope>
    <source>
        <strain evidence="3 4">CBS 119000</strain>
    </source>
</reference>
<dbReference type="EMBL" id="CAWUON010000116">
    <property type="protein sequence ID" value="CAK7273579.1"/>
    <property type="molecule type" value="Genomic_DNA"/>
</dbReference>
<feature type="region of interest" description="Disordered" evidence="1">
    <location>
        <begin position="428"/>
        <end position="478"/>
    </location>
</feature>
<evidence type="ECO:0000313" key="4">
    <source>
        <dbReference type="Proteomes" id="UP001642502"/>
    </source>
</evidence>
<feature type="compositionally biased region" description="Acidic residues" evidence="1">
    <location>
        <begin position="432"/>
        <end position="447"/>
    </location>
</feature>
<comment type="caution">
    <text evidence="3">The sequence shown here is derived from an EMBL/GenBank/DDBJ whole genome shotgun (WGS) entry which is preliminary data.</text>
</comment>
<organism evidence="3 4">
    <name type="scientific">Sporothrix epigloea</name>
    <dbReference type="NCBI Taxonomy" id="1892477"/>
    <lineage>
        <taxon>Eukaryota</taxon>
        <taxon>Fungi</taxon>
        <taxon>Dikarya</taxon>
        <taxon>Ascomycota</taxon>
        <taxon>Pezizomycotina</taxon>
        <taxon>Sordariomycetes</taxon>
        <taxon>Sordariomycetidae</taxon>
        <taxon>Ophiostomatales</taxon>
        <taxon>Ophiostomataceae</taxon>
        <taxon>Sporothrix</taxon>
    </lineage>
</organism>
<evidence type="ECO:0000256" key="1">
    <source>
        <dbReference type="SAM" id="MobiDB-lite"/>
    </source>
</evidence>
<keyword evidence="4" id="KW-1185">Reference proteome</keyword>
<feature type="domain" description="HNH nuclease" evidence="2">
    <location>
        <begin position="252"/>
        <end position="329"/>
    </location>
</feature>
<evidence type="ECO:0000259" key="2">
    <source>
        <dbReference type="Pfam" id="PF13391"/>
    </source>
</evidence>
<dbReference type="InterPro" id="IPR003615">
    <property type="entry name" value="HNH_nuc"/>
</dbReference>
<protein>
    <recommendedName>
        <fullName evidence="2">HNH nuclease domain-containing protein</fullName>
    </recommendedName>
</protein>